<evidence type="ECO:0000256" key="1">
    <source>
        <dbReference type="ARBA" id="ARBA00023239"/>
    </source>
</evidence>
<dbReference type="EMBL" id="CYYY01000001">
    <property type="protein sequence ID" value="CUN34955.1"/>
    <property type="molecule type" value="Genomic_DNA"/>
</dbReference>
<dbReference type="Gene3D" id="3.10.490.10">
    <property type="entry name" value="Gamma-glutamyl cyclotransferase-like"/>
    <property type="match status" value="1"/>
</dbReference>
<dbReference type="Pfam" id="PF06094">
    <property type="entry name" value="GGACT"/>
    <property type="match status" value="1"/>
</dbReference>
<accession>A0A173W928</accession>
<protein>
    <submittedName>
        <fullName evidence="5">AIG2-like family</fullName>
    </submittedName>
</protein>
<sequence>MKKLYIAYGSNMDEEQMAFRCPTATLVGTAIVEGYELMFKGSRTGSYATIEPKEGSIVPVLVWEIGQMDERRLDYYEGYPNFYYKKMLEVQIKGKMKRAMVYIMDEQRKIGVPSAGYYRILEQAYEKFGFEGDVLEQALKNSIEEVQHGISE</sequence>
<dbReference type="InterPro" id="IPR017939">
    <property type="entry name" value="G-Glutamylcylcotransferase"/>
</dbReference>
<dbReference type="RefSeq" id="WP_055179970.1">
    <property type="nucleotide sequence ID" value="NZ_CABIWY010000001.1"/>
</dbReference>
<evidence type="ECO:0000259" key="4">
    <source>
        <dbReference type="Pfam" id="PF06094"/>
    </source>
</evidence>
<dbReference type="InterPro" id="IPR036568">
    <property type="entry name" value="GGCT-like_sf"/>
</dbReference>
<dbReference type="CDD" id="cd06661">
    <property type="entry name" value="GGCT_like"/>
    <property type="match status" value="1"/>
</dbReference>
<dbReference type="InterPro" id="IPR013024">
    <property type="entry name" value="GGCT-like"/>
</dbReference>
<evidence type="ECO:0000256" key="2">
    <source>
        <dbReference type="PIRSR" id="PIRSR617939-1"/>
    </source>
</evidence>
<gene>
    <name evidence="5" type="ORF">ERS852423_00070</name>
</gene>
<dbReference type="AlphaFoldDB" id="A0A173W928"/>
<dbReference type="PANTHER" id="PTHR12935:SF0">
    <property type="entry name" value="GAMMA-GLUTAMYLCYCLOTRANSFERASE"/>
    <property type="match status" value="1"/>
</dbReference>
<feature type="active site" description="Proton acceptor" evidence="2">
    <location>
        <position position="77"/>
    </location>
</feature>
<dbReference type="Proteomes" id="UP000095439">
    <property type="component" value="Unassembled WGS sequence"/>
</dbReference>
<proteinExistence type="predicted"/>
<evidence type="ECO:0000313" key="5">
    <source>
        <dbReference type="EMBL" id="CUN34955.1"/>
    </source>
</evidence>
<keyword evidence="1" id="KW-0456">Lyase</keyword>
<organism evidence="5 6">
    <name type="scientific">Dorea longicatena</name>
    <dbReference type="NCBI Taxonomy" id="88431"/>
    <lineage>
        <taxon>Bacteria</taxon>
        <taxon>Bacillati</taxon>
        <taxon>Bacillota</taxon>
        <taxon>Clostridia</taxon>
        <taxon>Lachnospirales</taxon>
        <taxon>Lachnospiraceae</taxon>
        <taxon>Dorea</taxon>
    </lineage>
</organism>
<dbReference type="GO" id="GO:0003839">
    <property type="term" value="F:gamma-glutamylcyclotransferase activity"/>
    <property type="evidence" value="ECO:0007669"/>
    <property type="project" value="InterPro"/>
</dbReference>
<dbReference type="PANTHER" id="PTHR12935">
    <property type="entry name" value="GAMMA-GLUTAMYLCYCLOTRANSFERASE"/>
    <property type="match status" value="1"/>
</dbReference>
<evidence type="ECO:0000313" key="6">
    <source>
        <dbReference type="Proteomes" id="UP000095439"/>
    </source>
</evidence>
<name>A0A173W928_9FIRM</name>
<dbReference type="SUPFAM" id="SSF110857">
    <property type="entry name" value="Gamma-glutamyl cyclotransferase-like"/>
    <property type="match status" value="1"/>
</dbReference>
<feature type="domain" description="Gamma-glutamylcyclotransferase AIG2-like" evidence="4">
    <location>
        <begin position="6"/>
        <end position="108"/>
    </location>
</feature>
<dbReference type="InterPro" id="IPR009288">
    <property type="entry name" value="AIG2-like_dom"/>
</dbReference>
<feature type="binding site" evidence="3">
    <location>
        <begin position="5"/>
        <end position="10"/>
    </location>
    <ligand>
        <name>substrate</name>
    </ligand>
</feature>
<evidence type="ECO:0000256" key="3">
    <source>
        <dbReference type="PIRSR" id="PIRSR617939-2"/>
    </source>
</evidence>
<reference evidence="5 6" key="1">
    <citation type="submission" date="2015-09" db="EMBL/GenBank/DDBJ databases">
        <authorList>
            <consortium name="Pathogen Informatics"/>
        </authorList>
    </citation>
    <scope>NUCLEOTIDE SEQUENCE [LARGE SCALE GENOMIC DNA]</scope>
    <source>
        <strain evidence="5 6">2789STDY5608866</strain>
    </source>
</reference>